<proteinExistence type="predicted"/>
<reference evidence="4" key="1">
    <citation type="journal article" date="2014" name="Front. Microbiol.">
        <title>High frequency of phylogenetically diverse reductive dehalogenase-homologous genes in deep subseafloor sedimentary metagenomes.</title>
        <authorList>
            <person name="Kawai M."/>
            <person name="Futagami T."/>
            <person name="Toyoda A."/>
            <person name="Takaki Y."/>
            <person name="Nishi S."/>
            <person name="Hori S."/>
            <person name="Arai W."/>
            <person name="Tsubouchi T."/>
            <person name="Morono Y."/>
            <person name="Uchiyama I."/>
            <person name="Ito T."/>
            <person name="Fujiyama A."/>
            <person name="Inagaki F."/>
            <person name="Takami H."/>
        </authorList>
    </citation>
    <scope>NUCLEOTIDE SEQUENCE</scope>
    <source>
        <strain evidence="4">Expedition CK06-06</strain>
    </source>
</reference>
<accession>X0VWP4</accession>
<gene>
    <name evidence="4" type="ORF">S01H1_53256</name>
</gene>
<keyword evidence="2" id="KW-0342">GTP-binding</keyword>
<dbReference type="AlphaFoldDB" id="X0VWP4"/>
<sequence>ALIHICGGNDMTLAEANSVAKKISEKMDVNNAMVIWGARVNDEFDGYLRVMLLITGIKSPQIFGNKVSSISSFNENILPKNINESKLSNDILNIRELSID</sequence>
<keyword evidence="1" id="KW-0547">Nucleotide-binding</keyword>
<dbReference type="Pfam" id="PF12327">
    <property type="entry name" value="FtsZ_C"/>
    <property type="match status" value="1"/>
</dbReference>
<organism evidence="4">
    <name type="scientific">marine sediment metagenome</name>
    <dbReference type="NCBI Taxonomy" id="412755"/>
    <lineage>
        <taxon>unclassified sequences</taxon>
        <taxon>metagenomes</taxon>
        <taxon>ecological metagenomes</taxon>
    </lineage>
</organism>
<dbReference type="InterPro" id="IPR024757">
    <property type="entry name" value="FtsZ_C"/>
</dbReference>
<feature type="non-terminal residue" evidence="4">
    <location>
        <position position="1"/>
    </location>
</feature>
<comment type="caution">
    <text evidence="4">The sequence shown here is derived from an EMBL/GenBank/DDBJ whole genome shotgun (WGS) entry which is preliminary data.</text>
</comment>
<dbReference type="EMBL" id="BARS01034481">
    <property type="protein sequence ID" value="GAG22720.1"/>
    <property type="molecule type" value="Genomic_DNA"/>
</dbReference>
<dbReference type="Gene3D" id="3.30.1330.20">
    <property type="entry name" value="Tubulin/FtsZ, C-terminal domain"/>
    <property type="match status" value="1"/>
</dbReference>
<evidence type="ECO:0000259" key="3">
    <source>
        <dbReference type="Pfam" id="PF12327"/>
    </source>
</evidence>
<evidence type="ECO:0000256" key="2">
    <source>
        <dbReference type="ARBA" id="ARBA00023134"/>
    </source>
</evidence>
<evidence type="ECO:0000313" key="4">
    <source>
        <dbReference type="EMBL" id="GAG22720.1"/>
    </source>
</evidence>
<protein>
    <recommendedName>
        <fullName evidence="3">Cell division protein FtsZ C-terminal domain-containing protein</fullName>
    </recommendedName>
</protein>
<name>X0VWP4_9ZZZZ</name>
<dbReference type="GO" id="GO:0005525">
    <property type="term" value="F:GTP binding"/>
    <property type="evidence" value="ECO:0007669"/>
    <property type="project" value="UniProtKB-KW"/>
</dbReference>
<dbReference type="SUPFAM" id="SSF55307">
    <property type="entry name" value="Tubulin C-terminal domain-like"/>
    <property type="match status" value="1"/>
</dbReference>
<dbReference type="InterPro" id="IPR008280">
    <property type="entry name" value="Tub_FtsZ_C"/>
</dbReference>
<feature type="domain" description="Cell division protein FtsZ C-terminal" evidence="3">
    <location>
        <begin position="1"/>
        <end position="58"/>
    </location>
</feature>
<dbReference type="InterPro" id="IPR037103">
    <property type="entry name" value="Tubulin/FtsZ-like_C"/>
</dbReference>
<evidence type="ECO:0000256" key="1">
    <source>
        <dbReference type="ARBA" id="ARBA00022741"/>
    </source>
</evidence>